<dbReference type="InterPro" id="IPR015946">
    <property type="entry name" value="KH_dom-like_a/b"/>
</dbReference>
<dbReference type="PRINTS" id="PR00326">
    <property type="entry name" value="GTP1OBG"/>
</dbReference>
<evidence type="ECO:0000256" key="2">
    <source>
        <dbReference type="ARBA" id="ARBA00019149"/>
    </source>
</evidence>
<name>A0A5E4NIH6_9HEMI</name>
<keyword evidence="4" id="KW-0342">GTP-binding</keyword>
<reference evidence="7 8" key="1">
    <citation type="submission" date="2019-08" db="EMBL/GenBank/DDBJ databases">
        <authorList>
            <person name="Alioto T."/>
            <person name="Alioto T."/>
            <person name="Gomez Garrido J."/>
        </authorList>
    </citation>
    <scope>NUCLEOTIDE SEQUENCE [LARGE SCALE GENOMIC DNA]</scope>
</reference>
<dbReference type="OrthoDB" id="8954335at2759"/>
<accession>A0A5E4NIH6</accession>
<dbReference type="CDD" id="cd04163">
    <property type="entry name" value="Era"/>
    <property type="match status" value="1"/>
</dbReference>
<comment type="similarity">
    <text evidence="1">Belongs to the TRAFAC class TrmE-Era-EngA-EngB-Septin-like GTPase superfamily. Era GTPase family.</text>
</comment>
<dbReference type="InterPro" id="IPR030388">
    <property type="entry name" value="G_ERA_dom"/>
</dbReference>
<dbReference type="InterPro" id="IPR005225">
    <property type="entry name" value="Small_GTP-bd"/>
</dbReference>
<evidence type="ECO:0000256" key="5">
    <source>
        <dbReference type="ARBA" id="ARBA00030975"/>
    </source>
</evidence>
<dbReference type="AlphaFoldDB" id="A0A5E4NIH6"/>
<dbReference type="Proteomes" id="UP000325440">
    <property type="component" value="Unassembled WGS sequence"/>
</dbReference>
<dbReference type="Gene3D" id="3.40.50.300">
    <property type="entry name" value="P-loop containing nucleotide triphosphate hydrolases"/>
    <property type="match status" value="1"/>
</dbReference>
<evidence type="ECO:0000256" key="4">
    <source>
        <dbReference type="ARBA" id="ARBA00023134"/>
    </source>
</evidence>
<dbReference type="NCBIfam" id="TIGR00231">
    <property type="entry name" value="small_GTP"/>
    <property type="match status" value="1"/>
</dbReference>
<gene>
    <name evidence="7" type="ORF">CINCED_3A022094</name>
</gene>
<sequence length="401" mass="46074">MTKNFSYFMAKYLSTVFNSIISKPIVTPKCMHMLLKSKYSSNVEDCYNNDDDHQERDDSEQKQQRLLKIAIIGVPNAGKSSLINSIVQRNICPFSCKVHTTRSSARAVESIGDTQLVFLDTPGLVDSTEIKKYNLEKTFANDSTNAIDEADVIGVVHDVSNRYTRNYLDPKVLRLLHLYSTKDSFLVLNKIDLLKSKKQLLDLARLLTCDKNGTFNIPDQYIMTSEENIDHKYLKNQERMLEKKVKHSCGWDKFQDVFMVSAALNHGSSNIKEYLLQKSKPSPWIFPKDVISDKKDFELVQNIIQSALFDDLPNEVPYNLQIEIEYYEVSREGNIHIVVLVGCDTPRIEKLIMGKRGRRIRNIAKGCEQRLRNMFLTDVFLKMVITSKSKSLNIPENDILN</sequence>
<dbReference type="InterPro" id="IPR027417">
    <property type="entry name" value="P-loop_NTPase"/>
</dbReference>
<dbReference type="GO" id="GO:0043024">
    <property type="term" value="F:ribosomal small subunit binding"/>
    <property type="evidence" value="ECO:0007669"/>
    <property type="project" value="TreeGrafter"/>
</dbReference>
<dbReference type="InterPro" id="IPR005662">
    <property type="entry name" value="GTPase_Era-like"/>
</dbReference>
<dbReference type="CDD" id="cd22534">
    <property type="entry name" value="KH-II_Era"/>
    <property type="match status" value="1"/>
</dbReference>
<dbReference type="PANTHER" id="PTHR42698:SF1">
    <property type="entry name" value="GTPASE ERA, MITOCHONDRIAL"/>
    <property type="match status" value="1"/>
</dbReference>
<dbReference type="SUPFAM" id="SSF52540">
    <property type="entry name" value="P-loop containing nucleoside triphosphate hydrolases"/>
    <property type="match status" value="1"/>
</dbReference>
<evidence type="ECO:0000256" key="3">
    <source>
        <dbReference type="ARBA" id="ARBA00022741"/>
    </source>
</evidence>
<feature type="domain" description="G" evidence="6">
    <location>
        <begin position="68"/>
        <end position="190"/>
    </location>
</feature>
<evidence type="ECO:0000313" key="8">
    <source>
        <dbReference type="Proteomes" id="UP000325440"/>
    </source>
</evidence>
<keyword evidence="3" id="KW-0547">Nucleotide-binding</keyword>
<dbReference type="Gene3D" id="3.30.300.20">
    <property type="match status" value="1"/>
</dbReference>
<proteinExistence type="inferred from homology"/>
<dbReference type="GO" id="GO:0019843">
    <property type="term" value="F:rRNA binding"/>
    <property type="evidence" value="ECO:0007669"/>
    <property type="project" value="TreeGrafter"/>
</dbReference>
<evidence type="ECO:0000259" key="6">
    <source>
        <dbReference type="Pfam" id="PF01926"/>
    </source>
</evidence>
<dbReference type="Pfam" id="PF01926">
    <property type="entry name" value="MMR_HSR1"/>
    <property type="match status" value="1"/>
</dbReference>
<protein>
    <recommendedName>
        <fullName evidence="2">GTPase Era, mitochondrial</fullName>
    </recommendedName>
    <alternativeName>
        <fullName evidence="5">ERA-like protein 1</fullName>
    </alternativeName>
</protein>
<dbReference type="GO" id="GO:0000028">
    <property type="term" value="P:ribosomal small subunit assembly"/>
    <property type="evidence" value="ECO:0007669"/>
    <property type="project" value="TreeGrafter"/>
</dbReference>
<dbReference type="InterPro" id="IPR006073">
    <property type="entry name" value="GTP-bd"/>
</dbReference>
<dbReference type="GO" id="GO:0005525">
    <property type="term" value="F:GTP binding"/>
    <property type="evidence" value="ECO:0007669"/>
    <property type="project" value="UniProtKB-KW"/>
</dbReference>
<keyword evidence="8" id="KW-1185">Reference proteome</keyword>
<organism evidence="7 8">
    <name type="scientific">Cinara cedri</name>
    <dbReference type="NCBI Taxonomy" id="506608"/>
    <lineage>
        <taxon>Eukaryota</taxon>
        <taxon>Metazoa</taxon>
        <taxon>Ecdysozoa</taxon>
        <taxon>Arthropoda</taxon>
        <taxon>Hexapoda</taxon>
        <taxon>Insecta</taxon>
        <taxon>Pterygota</taxon>
        <taxon>Neoptera</taxon>
        <taxon>Paraneoptera</taxon>
        <taxon>Hemiptera</taxon>
        <taxon>Sternorrhyncha</taxon>
        <taxon>Aphidomorpha</taxon>
        <taxon>Aphidoidea</taxon>
        <taxon>Aphididae</taxon>
        <taxon>Lachninae</taxon>
        <taxon>Cinara</taxon>
    </lineage>
</organism>
<dbReference type="GO" id="GO:0005759">
    <property type="term" value="C:mitochondrial matrix"/>
    <property type="evidence" value="ECO:0007669"/>
    <property type="project" value="TreeGrafter"/>
</dbReference>
<dbReference type="EMBL" id="CABPRJ010002369">
    <property type="protein sequence ID" value="VVC43479.1"/>
    <property type="molecule type" value="Genomic_DNA"/>
</dbReference>
<evidence type="ECO:0000256" key="1">
    <source>
        <dbReference type="ARBA" id="ARBA00007921"/>
    </source>
</evidence>
<dbReference type="PANTHER" id="PTHR42698">
    <property type="entry name" value="GTPASE ERA"/>
    <property type="match status" value="1"/>
</dbReference>
<evidence type="ECO:0000313" key="7">
    <source>
        <dbReference type="EMBL" id="VVC43479.1"/>
    </source>
</evidence>